<name>A0A3P5WTJ8_9RHOB</name>
<dbReference type="PROSITE" id="PS50893">
    <property type="entry name" value="ABC_TRANSPORTER_2"/>
    <property type="match status" value="1"/>
</dbReference>
<evidence type="ECO:0000256" key="4">
    <source>
        <dbReference type="ARBA" id="ARBA00022840"/>
    </source>
</evidence>
<dbReference type="GO" id="GO:0015697">
    <property type="term" value="P:quaternary ammonium group transport"/>
    <property type="evidence" value="ECO:0007669"/>
    <property type="project" value="UniProtKB-ARBA"/>
</dbReference>
<dbReference type="AlphaFoldDB" id="A0A3P5WTJ8"/>
<evidence type="ECO:0000256" key="2">
    <source>
        <dbReference type="ARBA" id="ARBA00022448"/>
    </source>
</evidence>
<keyword evidence="4 7" id="KW-0067">ATP-binding</keyword>
<dbReference type="RefSeq" id="WP_124086145.1">
    <property type="nucleotide sequence ID" value="NZ_UXAW01000056.1"/>
</dbReference>
<keyword evidence="7" id="KW-0378">Hydrolase</keyword>
<dbReference type="SUPFAM" id="SSF52540">
    <property type="entry name" value="P-loop containing nucleoside triphosphate hydrolases"/>
    <property type="match status" value="1"/>
</dbReference>
<evidence type="ECO:0000313" key="7">
    <source>
        <dbReference type="EMBL" id="VDC26703.1"/>
    </source>
</evidence>
<dbReference type="InterPro" id="IPR003439">
    <property type="entry name" value="ABC_transporter-like_ATP-bd"/>
</dbReference>
<evidence type="ECO:0000256" key="5">
    <source>
        <dbReference type="SAM" id="MobiDB-lite"/>
    </source>
</evidence>
<proteinExistence type="inferred from homology"/>
<dbReference type="InterPro" id="IPR017871">
    <property type="entry name" value="ABC_transporter-like_CS"/>
</dbReference>
<dbReference type="Gene3D" id="3.40.50.300">
    <property type="entry name" value="P-loop containing nucleotide triphosphate hydrolases"/>
    <property type="match status" value="1"/>
</dbReference>
<dbReference type="EC" id="3.6.3.-" evidence="7"/>
<organism evidence="7 8">
    <name type="scientific">Pseudogemmobacter humi</name>
    <dbReference type="NCBI Taxonomy" id="2483812"/>
    <lineage>
        <taxon>Bacteria</taxon>
        <taxon>Pseudomonadati</taxon>
        <taxon>Pseudomonadota</taxon>
        <taxon>Alphaproteobacteria</taxon>
        <taxon>Rhodobacterales</taxon>
        <taxon>Paracoccaceae</taxon>
        <taxon>Pseudogemmobacter</taxon>
    </lineage>
</organism>
<evidence type="ECO:0000259" key="6">
    <source>
        <dbReference type="PROSITE" id="PS50893"/>
    </source>
</evidence>
<dbReference type="OrthoDB" id="9802264at2"/>
<feature type="region of interest" description="Disordered" evidence="5">
    <location>
        <begin position="310"/>
        <end position="330"/>
    </location>
</feature>
<dbReference type="GO" id="GO:0016887">
    <property type="term" value="F:ATP hydrolysis activity"/>
    <property type="evidence" value="ECO:0007669"/>
    <property type="project" value="InterPro"/>
</dbReference>
<keyword evidence="8" id="KW-1185">Reference proteome</keyword>
<evidence type="ECO:0000256" key="1">
    <source>
        <dbReference type="ARBA" id="ARBA00005417"/>
    </source>
</evidence>
<dbReference type="PANTHER" id="PTHR43117">
    <property type="entry name" value="OSMOPROTECTANT IMPORT ATP-BINDING PROTEIN OSMV"/>
    <property type="match status" value="1"/>
</dbReference>
<dbReference type="PROSITE" id="PS00211">
    <property type="entry name" value="ABC_TRANSPORTER_1"/>
    <property type="match status" value="1"/>
</dbReference>
<keyword evidence="2" id="KW-0813">Transport</keyword>
<comment type="similarity">
    <text evidence="1">Belongs to the ABC transporter superfamily.</text>
</comment>
<dbReference type="InterPro" id="IPR003593">
    <property type="entry name" value="AAA+_ATPase"/>
</dbReference>
<reference evidence="7 8" key="1">
    <citation type="submission" date="2018-11" db="EMBL/GenBank/DDBJ databases">
        <authorList>
            <person name="Criscuolo A."/>
        </authorList>
    </citation>
    <scope>NUCLEOTIDE SEQUENCE [LARGE SCALE GENOMIC DNA]</scope>
    <source>
        <strain evidence="7">ACIP111625</strain>
    </source>
</reference>
<evidence type="ECO:0000313" key="8">
    <source>
        <dbReference type="Proteomes" id="UP000277498"/>
    </source>
</evidence>
<keyword evidence="3" id="KW-0547">Nucleotide-binding</keyword>
<dbReference type="EMBL" id="UXAW01000056">
    <property type="protein sequence ID" value="VDC26703.1"/>
    <property type="molecule type" value="Genomic_DNA"/>
</dbReference>
<dbReference type="SMART" id="SM00382">
    <property type="entry name" value="AAA"/>
    <property type="match status" value="1"/>
</dbReference>
<gene>
    <name evidence="7" type="primary">yehX</name>
    <name evidence="7" type="ORF">XINFAN_01732</name>
</gene>
<dbReference type="InterPro" id="IPR027417">
    <property type="entry name" value="P-loop_NTPase"/>
</dbReference>
<evidence type="ECO:0000256" key="3">
    <source>
        <dbReference type="ARBA" id="ARBA00022741"/>
    </source>
</evidence>
<feature type="domain" description="ABC transporter" evidence="6">
    <location>
        <begin position="2"/>
        <end position="236"/>
    </location>
</feature>
<dbReference type="PANTHER" id="PTHR43117:SF4">
    <property type="entry name" value="OSMOPROTECTANT IMPORT ATP-BINDING PROTEIN OSMV"/>
    <property type="match status" value="1"/>
</dbReference>
<protein>
    <submittedName>
        <fullName evidence="7">Osmoprotectant uptake system ATP-binding protein YehX</fullName>
        <ecNumber evidence="7">3.6.3.-</ecNumber>
    </submittedName>
</protein>
<sequence>MIRIENLTRIYDRTPVVNDVSLTVGAGQIAALVGTSGSGKTTLLRMINRLVEPTSGRIWIGETDAATIAPHLLRRRIGYAIQGHGLFPHRTVGQNIATVPRLLGWSAPEIAARVEELLHLFQLDPAQFRDRMPHELSGGQQQRVGVARALAARPEVLLMDEPFGALDPVIRARAQGDLREIQRRLGTTLVIVTHDMEEAVTLGDRIAVMDKGRLLQYGPPAEILTRPATDFVQALIGTGERPFRLLSLTRVADIREDGTCDGPAVSPESSLRDALAACLWHGRDCLPVEGGGIVTLTALRARAEGARAEAMATAGEGAQSKAPQTGGAAQ</sequence>
<dbReference type="Pfam" id="PF00005">
    <property type="entry name" value="ABC_tran"/>
    <property type="match status" value="1"/>
</dbReference>
<dbReference type="GO" id="GO:0005524">
    <property type="term" value="F:ATP binding"/>
    <property type="evidence" value="ECO:0007669"/>
    <property type="project" value="UniProtKB-KW"/>
</dbReference>
<dbReference type="FunFam" id="3.40.50.300:FF:000425">
    <property type="entry name" value="Probable ABC transporter, ATP-binding subunit"/>
    <property type="match status" value="1"/>
</dbReference>
<accession>A0A3P5WTJ8</accession>
<dbReference type="Proteomes" id="UP000277498">
    <property type="component" value="Unassembled WGS sequence"/>
</dbReference>